<name>A0A9Q5CXI3_CLOBE</name>
<reference evidence="1" key="1">
    <citation type="submission" date="2020-05" db="EMBL/GenBank/DDBJ databases">
        <title>Genomic insights into acetone-butanol-ethanol (ABE) fermentation by sequencing solventogenic clostridia strains.</title>
        <authorList>
            <person name="Brown S."/>
        </authorList>
    </citation>
    <scope>NUCLEOTIDE SEQUENCE</scope>
    <source>
        <strain evidence="1">DJ126</strain>
    </source>
</reference>
<dbReference type="EMBL" id="JABSXK010000001">
    <property type="protein sequence ID" value="NRV12259.1"/>
    <property type="molecule type" value="Genomic_DNA"/>
</dbReference>
<accession>A0A9Q5CXI3</accession>
<protein>
    <submittedName>
        <fullName evidence="1">Uncharacterized protein</fullName>
    </submittedName>
</protein>
<evidence type="ECO:0000313" key="1">
    <source>
        <dbReference type="EMBL" id="NRV12259.1"/>
    </source>
</evidence>
<dbReference type="Proteomes" id="UP000821656">
    <property type="component" value="Unassembled WGS sequence"/>
</dbReference>
<gene>
    <name evidence="1" type="ORF">DFH45_005222</name>
</gene>
<sequence length="112" mass="12675">MGKRYNIVNKIMNAKERAEIEIDEDHVFKINDSFAAAMMIKATMEDKKLDEEKKIEKVLGVAFKPDDIKYIKSLDLKLPGYVAIVNAVMAAIADVDLDEIEKKQEDNSTPSK</sequence>
<proteinExistence type="predicted"/>
<comment type="caution">
    <text evidence="1">The sequence shown here is derived from an EMBL/GenBank/DDBJ whole genome shotgun (WGS) entry which is preliminary data.</text>
</comment>
<dbReference type="AlphaFoldDB" id="A0A9Q5CXI3"/>
<evidence type="ECO:0000313" key="2">
    <source>
        <dbReference type="Proteomes" id="UP000821656"/>
    </source>
</evidence>
<dbReference type="RefSeq" id="WP_077306347.1">
    <property type="nucleotide sequence ID" value="NZ_CP016090.1"/>
</dbReference>
<organism evidence="1 2">
    <name type="scientific">Clostridium beijerinckii</name>
    <name type="common">Clostridium MP</name>
    <dbReference type="NCBI Taxonomy" id="1520"/>
    <lineage>
        <taxon>Bacteria</taxon>
        <taxon>Bacillati</taxon>
        <taxon>Bacillota</taxon>
        <taxon>Clostridia</taxon>
        <taxon>Eubacteriales</taxon>
        <taxon>Clostridiaceae</taxon>
        <taxon>Clostridium</taxon>
    </lineage>
</organism>